<dbReference type="eggNOG" id="KOG2066">
    <property type="taxonomic scope" value="Eukaryota"/>
</dbReference>
<dbReference type="InParanoid" id="Q74ZP9"/>
<dbReference type="GO" id="GO:0000329">
    <property type="term" value="C:fungal-type vacuole membrane"/>
    <property type="evidence" value="ECO:0007669"/>
    <property type="project" value="UniProtKB-UniRule"/>
</dbReference>
<dbReference type="OMA" id="PQLVWQD"/>
<evidence type="ECO:0000256" key="4">
    <source>
        <dbReference type="PIRNR" id="PIRNR028921"/>
    </source>
</evidence>
<dbReference type="GO" id="GO:0009267">
    <property type="term" value="P:cellular response to starvation"/>
    <property type="evidence" value="ECO:0000318"/>
    <property type="project" value="GO_Central"/>
</dbReference>
<name>Q74ZP9_EREGS</name>
<comment type="similarity">
    <text evidence="1 4">Belongs to the VPS41 family.</text>
</comment>
<dbReference type="SUPFAM" id="SSF48371">
    <property type="entry name" value="ARM repeat"/>
    <property type="match status" value="1"/>
</dbReference>
<dbReference type="Pfam" id="PF23411">
    <property type="entry name" value="Beta-prop_Vps41"/>
    <property type="match status" value="1"/>
</dbReference>
<feature type="domain" description="Vps41 beta-propeller" evidence="7">
    <location>
        <begin position="79"/>
        <end position="418"/>
    </location>
</feature>
<evidence type="ECO:0000256" key="1">
    <source>
        <dbReference type="ARBA" id="ARBA00009582"/>
    </source>
</evidence>
<evidence type="ECO:0000256" key="2">
    <source>
        <dbReference type="ARBA" id="ARBA00022448"/>
    </source>
</evidence>
<comment type="subcellular location">
    <subcellularLocation>
        <location evidence="4">Vacuole</location>
    </subcellularLocation>
</comment>
<dbReference type="InterPro" id="IPR057780">
    <property type="entry name" value="Beta-prop_Vps41"/>
</dbReference>
<dbReference type="InterPro" id="IPR036322">
    <property type="entry name" value="WD40_repeat_dom_sf"/>
</dbReference>
<dbReference type="SMART" id="SM00299">
    <property type="entry name" value="CLH"/>
    <property type="match status" value="1"/>
</dbReference>
<feature type="compositionally biased region" description="Acidic residues" evidence="6">
    <location>
        <begin position="61"/>
        <end position="75"/>
    </location>
</feature>
<gene>
    <name evidence="8" type="ORF">AGOS_AGR149W</name>
</gene>
<dbReference type="PIRSF" id="PIRSF028921">
    <property type="entry name" value="VPS41"/>
    <property type="match status" value="1"/>
</dbReference>
<dbReference type="PROSITE" id="PS50236">
    <property type="entry name" value="CHCR"/>
    <property type="match status" value="1"/>
</dbReference>
<dbReference type="SUPFAM" id="SSF50978">
    <property type="entry name" value="WD40 repeat-like"/>
    <property type="match status" value="1"/>
</dbReference>
<dbReference type="HOGENOM" id="CLU_001285_2_1_1"/>
<sequence>MPEAGSDESIPPSEVLERFDRDESDDNDTSKDSEKLKVVETDSATTKDERSSMSGHNTGDNGEEDEEEEEEEDTEPPMLKYTRITKLPKNFFQRDSISACLFHDKLFAFATHSGIIHLTEPDLTTIRTFKCHRSSIMAIHTDGEYFATASIDGTVVVGSIENASDIMAFDFKRPVHSVVLDQNYRTSKVFISGGMAGEVIVSQRNWIGTRVDTKVDRDHGPIVGIYTVDDIVFWMNDSGITFYSISSKSKLLCVPFPTDDSIRPDLYRPRVHFPEVNTIIVCWGVSVWTFKVSLANQIDRQKKLGSILTTAASSLRALPDKKVELETYFKMDCLIAGVASFKDDQLLVLGINAFNSKSGPPELKVVDMLTGEEIHNDEIISKNFQNLSLNDYHLGKYIGANTPEYYLISANDAILVKELTLEDRYTWYMENRFYFKAWEVGRFVMNDVDRLKTGLAYINQILEEKKWDEAAKMTNTIFGAFPWKSAEDAAARPFARNSWQDIIRRFFDADKVNLIAPHIPTEPQLDTAIYETVLFFYIDENSSSQLSEYSKKWPFGYYSPDILEDKLEDKLRDVEGELRREFCQALCHLYLVHKKYLPAVGHLIDMKDPEALDLLIKEDMLVTFLDRLVEIILLPYAGPVEEINNLSLGVAQTTFSKPVELLVQNRNSIPMSQIIDTFSQELQIILFLYFKGLSAVEPLMAVPYETQLVELYARFKQSELLSFLKKHSNYDIDRAIKICSQKDGYHQELIYLWGKIGETRKALSLIIDKLNDPALAISFVIDSNDSDLWHFLVSYSLDKPNFIKSLLEHRDEYGEKTLEVMKKIPPDTELDDDLRLILGNITRDNWLSLSVNKGVFKIIDDETKEVALEFLETRSRGKLFDGTII</sequence>
<dbReference type="OrthoDB" id="244107at2759"/>
<evidence type="ECO:0000313" key="9">
    <source>
        <dbReference type="Proteomes" id="UP000000591"/>
    </source>
</evidence>
<keyword evidence="3 4" id="KW-0653">Protein transport</keyword>
<organism evidence="8 9">
    <name type="scientific">Eremothecium gossypii (strain ATCC 10895 / CBS 109.51 / FGSC 9923 / NRRL Y-1056)</name>
    <name type="common">Yeast</name>
    <name type="synonym">Ashbya gossypii</name>
    <dbReference type="NCBI Taxonomy" id="284811"/>
    <lineage>
        <taxon>Eukaryota</taxon>
        <taxon>Fungi</taxon>
        <taxon>Dikarya</taxon>
        <taxon>Ascomycota</taxon>
        <taxon>Saccharomycotina</taxon>
        <taxon>Saccharomycetes</taxon>
        <taxon>Saccharomycetales</taxon>
        <taxon>Saccharomycetaceae</taxon>
        <taxon>Eremothecium</taxon>
    </lineage>
</organism>
<keyword evidence="2 4" id="KW-0813">Transport</keyword>
<dbReference type="STRING" id="284811.Q74ZP9"/>
<dbReference type="AlphaFoldDB" id="Q74ZP9"/>
<protein>
    <recommendedName>
        <fullName evidence="4">Vacuolar protein sorting-associated protein 41</fullName>
    </recommendedName>
</protein>
<feature type="compositionally biased region" description="Basic and acidic residues" evidence="6">
    <location>
        <begin position="28"/>
        <end position="51"/>
    </location>
</feature>
<dbReference type="GeneID" id="4623117"/>
<dbReference type="GO" id="GO:0016236">
    <property type="term" value="P:macroautophagy"/>
    <property type="evidence" value="ECO:0000318"/>
    <property type="project" value="GO_Central"/>
</dbReference>
<evidence type="ECO:0000259" key="7">
    <source>
        <dbReference type="Pfam" id="PF23411"/>
    </source>
</evidence>
<keyword evidence="4" id="KW-0926">Vacuole</keyword>
<dbReference type="PANTHER" id="PTHR12616:SF1">
    <property type="entry name" value="VACUOLAR PROTEIN SORTING-ASSOCIATED PROTEIN 41 HOMOLOG"/>
    <property type="match status" value="1"/>
</dbReference>
<feature type="repeat" description="CHCR" evidence="5">
    <location>
        <begin position="662"/>
        <end position="805"/>
    </location>
</feature>
<evidence type="ECO:0000313" key="8">
    <source>
        <dbReference type="EMBL" id="AAS54639.1"/>
    </source>
</evidence>
<dbReference type="Pfam" id="PF23556">
    <property type="entry name" value="TPR_Vps41"/>
    <property type="match status" value="1"/>
</dbReference>
<dbReference type="Gene3D" id="1.25.40.10">
    <property type="entry name" value="Tetratricopeptide repeat domain"/>
    <property type="match status" value="1"/>
</dbReference>
<dbReference type="GO" id="GO:0006623">
    <property type="term" value="P:protein targeting to vacuole"/>
    <property type="evidence" value="ECO:0000318"/>
    <property type="project" value="GO_Central"/>
</dbReference>
<evidence type="ECO:0000256" key="3">
    <source>
        <dbReference type="ARBA" id="ARBA00022927"/>
    </source>
</evidence>
<evidence type="ECO:0000256" key="6">
    <source>
        <dbReference type="SAM" id="MobiDB-lite"/>
    </source>
</evidence>
<dbReference type="InterPro" id="IPR045111">
    <property type="entry name" value="Vps41/Vps8"/>
</dbReference>
<dbReference type="InterPro" id="IPR011990">
    <property type="entry name" value="TPR-like_helical_dom_sf"/>
</dbReference>
<dbReference type="KEGG" id="ago:AGOS_AGR149W"/>
<dbReference type="InterPro" id="IPR000547">
    <property type="entry name" value="Clathrin_H-chain/VPS_repeat"/>
</dbReference>
<reference evidence="9" key="2">
    <citation type="journal article" date="2013" name="G3 (Bethesda)">
        <title>Genomes of Ashbya fungi isolated from insects reveal four mating-type loci, numerous translocations, lack of transposons, and distinct gene duplications.</title>
        <authorList>
            <person name="Dietrich F.S."/>
            <person name="Voegeli S."/>
            <person name="Kuo S."/>
            <person name="Philippsen P."/>
        </authorList>
    </citation>
    <scope>GENOME REANNOTATION</scope>
    <source>
        <strain evidence="9">ATCC 10895 / CBS 109.51 / FGSC 9923 / NRRL Y-1056</strain>
    </source>
</reference>
<dbReference type="Gene3D" id="2.130.10.10">
    <property type="entry name" value="YVTN repeat-like/Quinoprotein amine dehydrogenase"/>
    <property type="match status" value="1"/>
</dbReference>
<dbReference type="FunCoup" id="Q74ZP9">
    <property type="interactions" value="743"/>
</dbReference>
<dbReference type="GO" id="GO:0005770">
    <property type="term" value="C:late endosome"/>
    <property type="evidence" value="ECO:0000318"/>
    <property type="project" value="GO_Central"/>
</dbReference>
<dbReference type="InterPro" id="IPR016024">
    <property type="entry name" value="ARM-type_fold"/>
</dbReference>
<dbReference type="RefSeq" id="NP_986815.1">
    <property type="nucleotide sequence ID" value="NM_211877.1"/>
</dbReference>
<comment type="function">
    <text evidence="4">Required for vacuolar assembly and vacuolar traffic.</text>
</comment>
<dbReference type="FunFam" id="2.130.10.10:FF:000933">
    <property type="entry name" value="Vacuolar protein sorting-associated protein 41"/>
    <property type="match status" value="1"/>
</dbReference>
<reference evidence="8 9" key="1">
    <citation type="journal article" date="2004" name="Science">
        <title>The Ashbya gossypii genome as a tool for mapping the ancient Saccharomyces cerevisiae genome.</title>
        <authorList>
            <person name="Dietrich F.S."/>
            <person name="Voegeli S."/>
            <person name="Brachat S."/>
            <person name="Lerch A."/>
            <person name="Gates K."/>
            <person name="Steiner S."/>
            <person name="Mohr C."/>
            <person name="Pohlmann R."/>
            <person name="Luedi P."/>
            <person name="Choi S."/>
            <person name="Wing R.A."/>
            <person name="Flavier A."/>
            <person name="Gaffney T.D."/>
            <person name="Philippsen P."/>
        </authorList>
    </citation>
    <scope>NUCLEOTIDE SEQUENCE [LARGE SCALE GENOMIC DNA]</scope>
    <source>
        <strain evidence="9">ATCC 10895 / CBS 109.51 / FGSC 9923 / NRRL Y-1056</strain>
    </source>
</reference>
<proteinExistence type="inferred from homology"/>
<dbReference type="PANTHER" id="PTHR12616">
    <property type="entry name" value="VACUOLAR PROTEIN SORTING VPS41"/>
    <property type="match status" value="1"/>
</dbReference>
<feature type="region of interest" description="Disordered" evidence="6">
    <location>
        <begin position="1"/>
        <end position="80"/>
    </location>
</feature>
<accession>Q74ZP9</accession>
<evidence type="ECO:0000256" key="5">
    <source>
        <dbReference type="PROSITE-ProRule" id="PRU01006"/>
    </source>
</evidence>
<keyword evidence="9" id="KW-1185">Reference proteome</keyword>
<dbReference type="InterPro" id="IPR015943">
    <property type="entry name" value="WD40/YVTN_repeat-like_dom_sf"/>
</dbReference>
<dbReference type="InterPro" id="IPR016902">
    <property type="entry name" value="Vps41"/>
</dbReference>
<dbReference type="EMBL" id="AE016820">
    <property type="protein sequence ID" value="AAS54639.1"/>
    <property type="molecule type" value="Genomic_DNA"/>
</dbReference>
<dbReference type="GO" id="GO:0030897">
    <property type="term" value="C:HOPS complex"/>
    <property type="evidence" value="ECO:0000318"/>
    <property type="project" value="GO_Central"/>
</dbReference>
<dbReference type="GO" id="GO:0034058">
    <property type="term" value="P:endosomal vesicle fusion"/>
    <property type="evidence" value="ECO:0000318"/>
    <property type="project" value="GO_Central"/>
</dbReference>
<dbReference type="Proteomes" id="UP000000591">
    <property type="component" value="Chromosome VII"/>
</dbReference>